<dbReference type="InterPro" id="IPR015946">
    <property type="entry name" value="KH_dom-like_a/b"/>
</dbReference>
<dbReference type="InterPro" id="IPR032859">
    <property type="entry name" value="KH_dom-like"/>
</dbReference>
<dbReference type="PRINTS" id="PR00449">
    <property type="entry name" value="RASTRNSFRMNG"/>
</dbReference>
<dbReference type="Pfam" id="PF14714">
    <property type="entry name" value="KH_dom-like"/>
    <property type="match status" value="1"/>
</dbReference>
<dbReference type="InterPro" id="IPR006073">
    <property type="entry name" value="GTP-bd"/>
</dbReference>
<comment type="caution">
    <text evidence="13">The sequence shown here is derived from an EMBL/GenBank/DDBJ whole genome shotgun (WGS) entry which is preliminary data.</text>
</comment>
<feature type="binding site" evidence="8">
    <location>
        <begin position="208"/>
        <end position="215"/>
    </location>
    <ligand>
        <name>GTP</name>
        <dbReference type="ChEBI" id="CHEBI:37565"/>
        <label>2</label>
    </ligand>
</feature>
<evidence type="ECO:0000313" key="13">
    <source>
        <dbReference type="EMBL" id="KKR33350.1"/>
    </source>
</evidence>
<feature type="region of interest" description="Disordered" evidence="11">
    <location>
        <begin position="473"/>
        <end position="496"/>
    </location>
</feature>
<keyword evidence="4 10" id="KW-0677">Repeat</keyword>
<dbReference type="Proteomes" id="UP000034137">
    <property type="component" value="Unassembled WGS sequence"/>
</dbReference>
<dbReference type="FunFam" id="3.40.50.300:FF:000494">
    <property type="entry name" value="tRNA modification GTPase MnmE"/>
    <property type="match status" value="1"/>
</dbReference>
<gene>
    <name evidence="8" type="primary">der</name>
    <name evidence="13" type="ORF">UT64_C0010G0024</name>
</gene>
<evidence type="ECO:0000313" key="14">
    <source>
        <dbReference type="Proteomes" id="UP000034137"/>
    </source>
</evidence>
<evidence type="ECO:0000256" key="9">
    <source>
        <dbReference type="PROSITE-ProRule" id="PRU01049"/>
    </source>
</evidence>
<evidence type="ECO:0000256" key="1">
    <source>
        <dbReference type="ARBA" id="ARBA00008279"/>
    </source>
</evidence>
<comment type="similarity">
    <text evidence="1 8 9 10">Belongs to the TRAFAC class TrmE-Era-EngA-EngB-Septin-like GTPase superfamily. EngA (Der) GTPase family.</text>
</comment>
<comment type="function">
    <text evidence="8 10">GTPase that plays an essential role in the late steps of ribosome biogenesis.</text>
</comment>
<dbReference type="AlphaFoldDB" id="A0A0G0SF56"/>
<keyword evidence="5 8" id="KW-0547">Nucleotide-binding</keyword>
<dbReference type="InterPro" id="IPR031166">
    <property type="entry name" value="G_ENGA"/>
</dbReference>
<evidence type="ECO:0000256" key="11">
    <source>
        <dbReference type="SAM" id="MobiDB-lite"/>
    </source>
</evidence>
<feature type="binding site" evidence="8">
    <location>
        <begin position="139"/>
        <end position="142"/>
    </location>
    <ligand>
        <name>GTP</name>
        <dbReference type="ChEBI" id="CHEBI:37565"/>
        <label>1</label>
    </ligand>
</feature>
<dbReference type="Gene3D" id="3.40.50.300">
    <property type="entry name" value="P-loop containing nucleotide triphosphate hydrolases"/>
    <property type="match status" value="2"/>
</dbReference>
<keyword evidence="3 8" id="KW-0690">Ribosome biogenesis</keyword>
<dbReference type="PATRIC" id="fig|1618642.3.peg.292"/>
<dbReference type="InterPro" id="IPR016484">
    <property type="entry name" value="GTPase_Der"/>
</dbReference>
<feature type="domain" description="EngA-type G" evidence="12">
    <location>
        <begin position="202"/>
        <end position="381"/>
    </location>
</feature>
<comment type="subunit">
    <text evidence="8">Associates with the 50S ribosomal subunit.</text>
</comment>
<evidence type="ECO:0000256" key="5">
    <source>
        <dbReference type="ARBA" id="ARBA00022741"/>
    </source>
</evidence>
<feature type="binding site" evidence="8">
    <location>
        <begin position="15"/>
        <end position="22"/>
    </location>
    <ligand>
        <name>GTP</name>
        <dbReference type="ChEBI" id="CHEBI:37565"/>
        <label>1</label>
    </ligand>
</feature>
<evidence type="ECO:0000256" key="8">
    <source>
        <dbReference type="HAMAP-Rule" id="MF_00195"/>
    </source>
</evidence>
<feature type="binding site" evidence="8">
    <location>
        <begin position="255"/>
        <end position="259"/>
    </location>
    <ligand>
        <name>GTP</name>
        <dbReference type="ChEBI" id="CHEBI:37565"/>
        <label>2</label>
    </ligand>
</feature>
<name>A0A0G0SF56_9BACT</name>
<dbReference type="InterPro" id="IPR027417">
    <property type="entry name" value="P-loop_NTPase"/>
</dbReference>
<dbReference type="GO" id="GO:0042254">
    <property type="term" value="P:ribosome biogenesis"/>
    <property type="evidence" value="ECO:0007669"/>
    <property type="project" value="UniProtKB-KW"/>
</dbReference>
<feature type="binding site" evidence="8">
    <location>
        <begin position="62"/>
        <end position="66"/>
    </location>
    <ligand>
        <name>GTP</name>
        <dbReference type="ChEBI" id="CHEBI:37565"/>
        <label>1</label>
    </ligand>
</feature>
<dbReference type="HAMAP" id="MF_00195">
    <property type="entry name" value="GTPase_Der"/>
    <property type="match status" value="1"/>
</dbReference>
<evidence type="ECO:0000259" key="12">
    <source>
        <dbReference type="PROSITE" id="PS51712"/>
    </source>
</evidence>
<proteinExistence type="inferred from homology"/>
<evidence type="ECO:0000256" key="6">
    <source>
        <dbReference type="ARBA" id="ARBA00023134"/>
    </source>
</evidence>
<reference evidence="13 14" key="1">
    <citation type="journal article" date="2015" name="Nature">
        <title>rRNA introns, odd ribosomes, and small enigmatic genomes across a large radiation of phyla.</title>
        <authorList>
            <person name="Brown C.T."/>
            <person name="Hug L.A."/>
            <person name="Thomas B.C."/>
            <person name="Sharon I."/>
            <person name="Castelle C.J."/>
            <person name="Singh A."/>
            <person name="Wilkins M.J."/>
            <person name="Williams K.H."/>
            <person name="Banfield J.F."/>
        </authorList>
    </citation>
    <scope>NUCLEOTIDE SEQUENCE [LARGE SCALE GENOMIC DNA]</scope>
</reference>
<evidence type="ECO:0000256" key="10">
    <source>
        <dbReference type="RuleBase" id="RU004481"/>
    </source>
</evidence>
<dbReference type="SUPFAM" id="SSF52540">
    <property type="entry name" value="P-loop containing nucleoside triphosphate hydrolases"/>
    <property type="match status" value="2"/>
</dbReference>
<protein>
    <recommendedName>
        <fullName evidence="2 8">GTPase Der</fullName>
    </recommendedName>
    <alternativeName>
        <fullName evidence="7 8">GTP-binding protein EngA</fullName>
    </alternativeName>
</protein>
<dbReference type="CDD" id="cd01895">
    <property type="entry name" value="EngA2"/>
    <property type="match status" value="1"/>
</dbReference>
<feature type="compositionally biased region" description="Basic residues" evidence="11">
    <location>
        <begin position="481"/>
        <end position="496"/>
    </location>
</feature>
<keyword evidence="6 8" id="KW-0342">GTP-binding</keyword>
<evidence type="ECO:0000256" key="3">
    <source>
        <dbReference type="ARBA" id="ARBA00022517"/>
    </source>
</evidence>
<evidence type="ECO:0000256" key="4">
    <source>
        <dbReference type="ARBA" id="ARBA00022737"/>
    </source>
</evidence>
<dbReference type="PROSITE" id="PS51419">
    <property type="entry name" value="RAB"/>
    <property type="match status" value="1"/>
</dbReference>
<dbReference type="CDD" id="cd01894">
    <property type="entry name" value="EngA1"/>
    <property type="match status" value="1"/>
</dbReference>
<feature type="binding site" evidence="8">
    <location>
        <begin position="326"/>
        <end position="329"/>
    </location>
    <ligand>
        <name>GTP</name>
        <dbReference type="ChEBI" id="CHEBI:37565"/>
        <label>2</label>
    </ligand>
</feature>
<accession>A0A0G0SF56</accession>
<organism evidence="13 14">
    <name type="scientific">Candidatus Falkowbacteria bacterium GW2011_GWF2_39_8</name>
    <dbReference type="NCBI Taxonomy" id="1618642"/>
    <lineage>
        <taxon>Bacteria</taxon>
        <taxon>Candidatus Falkowiibacteriota</taxon>
    </lineage>
</organism>
<dbReference type="PANTHER" id="PTHR43834">
    <property type="entry name" value="GTPASE DER"/>
    <property type="match status" value="1"/>
</dbReference>
<evidence type="ECO:0000256" key="2">
    <source>
        <dbReference type="ARBA" id="ARBA00020953"/>
    </source>
</evidence>
<dbReference type="PROSITE" id="PS51712">
    <property type="entry name" value="G_ENGA"/>
    <property type="match status" value="1"/>
</dbReference>
<dbReference type="EMBL" id="LBXO01000010">
    <property type="protein sequence ID" value="KKR33350.1"/>
    <property type="molecule type" value="Genomic_DNA"/>
</dbReference>
<dbReference type="Gene3D" id="3.30.300.20">
    <property type="match status" value="1"/>
</dbReference>
<dbReference type="Pfam" id="PF01926">
    <property type="entry name" value="MMR_HSR1"/>
    <property type="match status" value="2"/>
</dbReference>
<dbReference type="PIRSF" id="PIRSF006485">
    <property type="entry name" value="GTP-binding_EngA"/>
    <property type="match status" value="1"/>
</dbReference>
<dbReference type="NCBIfam" id="TIGR00231">
    <property type="entry name" value="small_GTP"/>
    <property type="match status" value="2"/>
</dbReference>
<dbReference type="PANTHER" id="PTHR43834:SF6">
    <property type="entry name" value="GTPASE DER"/>
    <property type="match status" value="1"/>
</dbReference>
<evidence type="ECO:0000256" key="7">
    <source>
        <dbReference type="ARBA" id="ARBA00032345"/>
    </source>
</evidence>
<dbReference type="NCBIfam" id="TIGR03594">
    <property type="entry name" value="GTPase_EngA"/>
    <property type="match status" value="1"/>
</dbReference>
<dbReference type="InterPro" id="IPR005225">
    <property type="entry name" value="Small_GTP-bd"/>
</dbReference>
<dbReference type="GO" id="GO:0005525">
    <property type="term" value="F:GTP binding"/>
    <property type="evidence" value="ECO:0007669"/>
    <property type="project" value="UniProtKB-UniRule"/>
</dbReference>
<sequence>MKNNTNNLPLVVIFGRTNVGKSTLFNCLIEEHQALVSDIEGTTRDSNSGEVSWQKKSFKLVDTGGIIDINHLLNPGTKSSKVDDIQSRIEEQANAYLQKADLIIFLVDNKAGLLPQDKQLSLLLKKVLPDLSKVILVANKVDSFKRDSHKAADFNKLSLGEPVTVSAATGSGTGDLLDLIIKKIPEQKPEEPQAEEKVEKEIKVIMIGKPNVGKSSLLNSILGEERVIVSPIAHTTREPQNTFLTYKNKTIKLIDTAGINRKGQQAQKKEDKQQLERYGIEKSLDTLREADIALLVIDVNEDLTHQDSKIVEEIVERQKSIIIIANKWDLIEEKDTKKQTNKIYGDLPFIQYAPILFVSAKTGSKVNKVLDLILTISEQRKKEISESILNTFMMKLVKLHKPPKGKGTKYPHVHKFEQLHVNPPAFELRIGANENLQESYLNFVSNKLREKFGFLGTPIRIWITKNRKIHGKAEMSAESKKGKKPVRHARRIIRYH</sequence>